<dbReference type="GeneID" id="20673028"/>
<dbReference type="EMBL" id="KI925466">
    <property type="protein sequence ID" value="ETW75204.1"/>
    <property type="molecule type" value="Genomic_DNA"/>
</dbReference>
<evidence type="ECO:0000313" key="2">
    <source>
        <dbReference type="Proteomes" id="UP000030671"/>
    </source>
</evidence>
<dbReference type="RefSeq" id="XP_009552643.1">
    <property type="nucleotide sequence ID" value="XM_009554348.1"/>
</dbReference>
<proteinExistence type="predicted"/>
<evidence type="ECO:0000313" key="1">
    <source>
        <dbReference type="EMBL" id="ETW75204.1"/>
    </source>
</evidence>
<sequence length="52" mass="5916">MRSPIVTPGKGWALEFARNTTEAQVEMLFRWNVREKNGSETNTIAMTVDHHG</sequence>
<protein>
    <submittedName>
        <fullName evidence="1">Uncharacterized protein</fullName>
    </submittedName>
</protein>
<gene>
    <name evidence="1" type="ORF">HETIRDRAFT_412432</name>
</gene>
<organism evidence="1 2">
    <name type="scientific">Heterobasidion irregulare (strain TC 32-1)</name>
    <dbReference type="NCBI Taxonomy" id="747525"/>
    <lineage>
        <taxon>Eukaryota</taxon>
        <taxon>Fungi</taxon>
        <taxon>Dikarya</taxon>
        <taxon>Basidiomycota</taxon>
        <taxon>Agaricomycotina</taxon>
        <taxon>Agaricomycetes</taxon>
        <taxon>Russulales</taxon>
        <taxon>Bondarzewiaceae</taxon>
        <taxon>Heterobasidion</taxon>
        <taxon>Heterobasidion annosum species complex</taxon>
    </lineage>
</organism>
<dbReference type="HOGENOM" id="CLU_3087511_0_0_1"/>
<reference evidence="1 2" key="1">
    <citation type="journal article" date="2012" name="New Phytol.">
        <title>Insight into trade-off between wood decay and parasitism from the genome of a fungal forest pathogen.</title>
        <authorList>
            <person name="Olson A."/>
            <person name="Aerts A."/>
            <person name="Asiegbu F."/>
            <person name="Belbahri L."/>
            <person name="Bouzid O."/>
            <person name="Broberg A."/>
            <person name="Canback B."/>
            <person name="Coutinho P.M."/>
            <person name="Cullen D."/>
            <person name="Dalman K."/>
            <person name="Deflorio G."/>
            <person name="van Diepen L.T."/>
            <person name="Dunand C."/>
            <person name="Duplessis S."/>
            <person name="Durling M."/>
            <person name="Gonthier P."/>
            <person name="Grimwood J."/>
            <person name="Fossdal C.G."/>
            <person name="Hansson D."/>
            <person name="Henrissat B."/>
            <person name="Hietala A."/>
            <person name="Himmelstrand K."/>
            <person name="Hoffmeister D."/>
            <person name="Hogberg N."/>
            <person name="James T.Y."/>
            <person name="Karlsson M."/>
            <person name="Kohler A."/>
            <person name="Kues U."/>
            <person name="Lee Y.H."/>
            <person name="Lin Y.C."/>
            <person name="Lind M."/>
            <person name="Lindquist E."/>
            <person name="Lombard V."/>
            <person name="Lucas S."/>
            <person name="Lunden K."/>
            <person name="Morin E."/>
            <person name="Murat C."/>
            <person name="Park J."/>
            <person name="Raffaello T."/>
            <person name="Rouze P."/>
            <person name="Salamov A."/>
            <person name="Schmutz J."/>
            <person name="Solheim H."/>
            <person name="Stahlberg J."/>
            <person name="Velez H."/>
            <person name="de Vries R.P."/>
            <person name="Wiebenga A."/>
            <person name="Woodward S."/>
            <person name="Yakovlev I."/>
            <person name="Garbelotto M."/>
            <person name="Martin F."/>
            <person name="Grigoriev I.V."/>
            <person name="Stenlid J."/>
        </authorList>
    </citation>
    <scope>NUCLEOTIDE SEQUENCE [LARGE SCALE GENOMIC DNA]</scope>
    <source>
        <strain evidence="1 2">TC 32-1</strain>
    </source>
</reference>
<dbReference type="KEGG" id="hir:HETIRDRAFT_412432"/>
<keyword evidence="2" id="KW-1185">Reference proteome</keyword>
<dbReference type="Proteomes" id="UP000030671">
    <property type="component" value="Unassembled WGS sequence"/>
</dbReference>
<name>W4JNY8_HETIT</name>
<dbReference type="AlphaFoldDB" id="W4JNY8"/>
<dbReference type="InParanoid" id="W4JNY8"/>
<accession>W4JNY8</accession>